<feature type="chain" id="PRO_5040934025" description="DUF2268 domain-containing protein" evidence="1">
    <location>
        <begin position="20"/>
        <end position="425"/>
    </location>
</feature>
<dbReference type="OrthoDB" id="6402335at2"/>
<keyword evidence="3" id="KW-1185">Reference proteome</keyword>
<dbReference type="Proteomes" id="UP000054223">
    <property type="component" value="Unassembled WGS sequence"/>
</dbReference>
<accession>A0A9X0HLF6</accession>
<dbReference type="AlphaFoldDB" id="A0A9X0HLF6"/>
<gene>
    <name evidence="2" type="ORF">ASU33_08200</name>
</gene>
<sequence length="425" mass="47571">MRRLLLPLTLTLTSTLGFAQHTLKFDSLNSKGQEQYRTQQYEASARTYELALRAPGITPRHKTTVYYNLACDYGLLNNAPEALKYAQKAVAAGYANAANMEHDSDLKVLHTHKQWPKLLAEVRKAEEKKKVRRVQDIKLVTTDIDNFWQAYAKAKTDTANAAAIFQRDYFGKASIGLQDYYAYKIRNAQTFARRVLARPQYYASIQATLNSIAAQKPQMLAVFQKFQELYPAAYFQHIYFVVGGFSSGGTVSDAGLLIGADQTANGPGVITTELNLLQRNRNGMVTEMPTLLLHELIHSNQGAQDGTLLSYTINEGMADFIAELVTGTLGNNARLHVYGNAHEEELWEAFKKEMGGRDASNWIANGRQETPEKPCDLGYYVGYKICQAYYNKATDKKQAVADILNIRDAKAFLAASGYEEDLARR</sequence>
<evidence type="ECO:0000313" key="2">
    <source>
        <dbReference type="EMBL" id="KUG08165.1"/>
    </source>
</evidence>
<feature type="signal peptide" evidence="1">
    <location>
        <begin position="1"/>
        <end position="19"/>
    </location>
</feature>
<protein>
    <recommendedName>
        <fullName evidence="4">DUF2268 domain-containing protein</fullName>
    </recommendedName>
</protein>
<organism evidence="2 3">
    <name type="scientific">Solirubrum puertoriconensis</name>
    <dbReference type="NCBI Taxonomy" id="1751427"/>
    <lineage>
        <taxon>Bacteria</taxon>
        <taxon>Pseudomonadati</taxon>
        <taxon>Bacteroidota</taxon>
        <taxon>Cytophagia</taxon>
        <taxon>Cytophagales</taxon>
    </lineage>
</organism>
<dbReference type="Gene3D" id="1.25.40.10">
    <property type="entry name" value="Tetratricopeptide repeat domain"/>
    <property type="match status" value="1"/>
</dbReference>
<proteinExistence type="predicted"/>
<dbReference type="SUPFAM" id="SSF48452">
    <property type="entry name" value="TPR-like"/>
    <property type="match status" value="1"/>
</dbReference>
<dbReference type="InterPro" id="IPR019853">
    <property type="entry name" value="GldB-like"/>
</dbReference>
<evidence type="ECO:0000256" key="1">
    <source>
        <dbReference type="SAM" id="SignalP"/>
    </source>
</evidence>
<keyword evidence="1" id="KW-0732">Signal</keyword>
<name>A0A9X0HLF6_SOLP1</name>
<comment type="caution">
    <text evidence="2">The sequence shown here is derived from an EMBL/GenBank/DDBJ whole genome shotgun (WGS) entry which is preliminary data.</text>
</comment>
<dbReference type="EMBL" id="LNAL01000006">
    <property type="protein sequence ID" value="KUG08165.1"/>
    <property type="molecule type" value="Genomic_DNA"/>
</dbReference>
<evidence type="ECO:0008006" key="4">
    <source>
        <dbReference type="Google" id="ProtNLM"/>
    </source>
</evidence>
<dbReference type="InterPro" id="IPR011990">
    <property type="entry name" value="TPR-like_helical_dom_sf"/>
</dbReference>
<evidence type="ECO:0000313" key="3">
    <source>
        <dbReference type="Proteomes" id="UP000054223"/>
    </source>
</evidence>
<dbReference type="Pfam" id="PF25594">
    <property type="entry name" value="GldB_lipo"/>
    <property type="match status" value="1"/>
</dbReference>
<reference evidence="2 3" key="1">
    <citation type="submission" date="2015-11" db="EMBL/GenBank/DDBJ databases">
        <title>Solirubrum puertoriconensis gen. nov. an environmental bacteria isolated in Puerto Rico.</title>
        <authorList>
            <person name="Cuebas-Irizarry M.F."/>
            <person name="Montalvo-Rodriguez R."/>
        </authorList>
    </citation>
    <scope>NUCLEOTIDE SEQUENCE [LARGE SCALE GENOMIC DNA]</scope>
    <source>
        <strain evidence="2 3">MC1A</strain>
    </source>
</reference>
<dbReference type="RefSeq" id="WP_059069330.1">
    <property type="nucleotide sequence ID" value="NZ_LNAL01000006.1"/>
</dbReference>
<dbReference type="NCBIfam" id="NF047558">
    <property type="entry name" value="TPR_END_plus"/>
    <property type="match status" value="1"/>
</dbReference>